<keyword evidence="2" id="KW-1185">Reference proteome</keyword>
<name>A0A3N0XX63_ANAGA</name>
<comment type="caution">
    <text evidence="1">The sequence shown here is derived from an EMBL/GenBank/DDBJ whole genome shotgun (WGS) entry which is preliminary data.</text>
</comment>
<gene>
    <name evidence="1" type="ORF">DPX16_16605</name>
</gene>
<protein>
    <submittedName>
        <fullName evidence="1">Uncharacterized protein</fullName>
    </submittedName>
</protein>
<dbReference type="EMBL" id="RJVU01059775">
    <property type="protein sequence ID" value="ROJ66342.1"/>
    <property type="molecule type" value="Genomic_DNA"/>
</dbReference>
<organism evidence="1 2">
    <name type="scientific">Anabarilius grahami</name>
    <name type="common">Kanglang fish</name>
    <name type="synonym">Barilius grahami</name>
    <dbReference type="NCBI Taxonomy" id="495550"/>
    <lineage>
        <taxon>Eukaryota</taxon>
        <taxon>Metazoa</taxon>
        <taxon>Chordata</taxon>
        <taxon>Craniata</taxon>
        <taxon>Vertebrata</taxon>
        <taxon>Euteleostomi</taxon>
        <taxon>Actinopterygii</taxon>
        <taxon>Neopterygii</taxon>
        <taxon>Teleostei</taxon>
        <taxon>Ostariophysi</taxon>
        <taxon>Cypriniformes</taxon>
        <taxon>Xenocyprididae</taxon>
        <taxon>Xenocypridinae</taxon>
        <taxon>Xenocypridinae incertae sedis</taxon>
        <taxon>Anabarilius</taxon>
    </lineage>
</organism>
<evidence type="ECO:0000313" key="2">
    <source>
        <dbReference type="Proteomes" id="UP000281406"/>
    </source>
</evidence>
<reference evidence="1 2" key="1">
    <citation type="submission" date="2018-10" db="EMBL/GenBank/DDBJ databases">
        <title>Genome assembly for a Yunnan-Guizhou Plateau 3E fish, Anabarilius grahami (Regan), and its evolutionary and genetic applications.</title>
        <authorList>
            <person name="Jiang W."/>
        </authorList>
    </citation>
    <scope>NUCLEOTIDE SEQUENCE [LARGE SCALE GENOMIC DNA]</scope>
    <source>
        <strain evidence="1">AG-KIZ</strain>
        <tissue evidence="1">Muscle</tissue>
    </source>
</reference>
<dbReference type="AlphaFoldDB" id="A0A3N0XX63"/>
<sequence length="261" mass="27593">MEKSPAHTPAVEDVLSKASAVYEGLEEDTSLNLPSTLVLSSSKFPASQLVPPSFKSPVSPEIPPSLPLPPPLPKPASLSAPPLLFYFNSSVPPLTPLYCVDLPGVFLSPTLHCSTRDHHPYGSTELPRLSGSPLVRHRFACTTDFQAFSYASSLHPFGSVRLHIPSGSALVRSPTDSTSVLCHPSTLAPPCMLVAVAPPLCPVPSVSHAHFGSTSLFGSPPPLAQSPSVIPLVSSAKSPPWLLPPSTLLWAFILAVLWVPI</sequence>
<dbReference type="Proteomes" id="UP000281406">
    <property type="component" value="Unassembled WGS sequence"/>
</dbReference>
<accession>A0A3N0XX63</accession>
<proteinExistence type="predicted"/>
<evidence type="ECO:0000313" key="1">
    <source>
        <dbReference type="EMBL" id="ROJ66342.1"/>
    </source>
</evidence>